<name>A0AAW4U5T1_BIFBR</name>
<evidence type="ECO:0000313" key="2">
    <source>
        <dbReference type="EMBL" id="MCB5645721.1"/>
    </source>
</evidence>
<gene>
    <name evidence="2" type="ORF">LIP63_10240</name>
</gene>
<organism evidence="2 3">
    <name type="scientific">Bifidobacterium breve</name>
    <dbReference type="NCBI Taxonomy" id="1685"/>
    <lineage>
        <taxon>Bacteria</taxon>
        <taxon>Bacillati</taxon>
        <taxon>Actinomycetota</taxon>
        <taxon>Actinomycetes</taxon>
        <taxon>Bifidobacteriales</taxon>
        <taxon>Bifidobacteriaceae</taxon>
        <taxon>Bifidobacterium</taxon>
    </lineage>
</organism>
<dbReference type="Proteomes" id="UP001198148">
    <property type="component" value="Unassembled WGS sequence"/>
</dbReference>
<evidence type="ECO:0000313" key="3">
    <source>
        <dbReference type="Proteomes" id="UP001198148"/>
    </source>
</evidence>
<dbReference type="AlphaFoldDB" id="A0AAW4U5T1"/>
<dbReference type="RefSeq" id="WP_226790913.1">
    <property type="nucleotide sequence ID" value="NZ_BCXS01000036.1"/>
</dbReference>
<accession>A0AAW4U5T1</accession>
<dbReference type="InterPro" id="IPR001584">
    <property type="entry name" value="Integrase_cat-core"/>
</dbReference>
<reference evidence="2" key="1">
    <citation type="submission" date="2021-10" db="EMBL/GenBank/DDBJ databases">
        <title>Collection of gut derived symbiotic bacterial strains cultured from healthy donors.</title>
        <authorList>
            <person name="Lin H."/>
            <person name="Littmann E."/>
            <person name="Claire K."/>
            <person name="Pamer E."/>
        </authorList>
    </citation>
    <scope>NUCLEOTIDE SEQUENCE</scope>
    <source>
        <strain evidence="2">MSK.23.105</strain>
    </source>
</reference>
<dbReference type="Pfam" id="PF13333">
    <property type="entry name" value="rve_2"/>
    <property type="match status" value="1"/>
</dbReference>
<sequence length="23" mass="2663">MLALIDEYIHWYNHDRVCGGLSG</sequence>
<feature type="domain" description="Integrase catalytic" evidence="1">
    <location>
        <begin position="3"/>
        <end position="22"/>
    </location>
</feature>
<comment type="caution">
    <text evidence="2">The sequence shown here is derived from an EMBL/GenBank/DDBJ whole genome shotgun (WGS) entry which is preliminary data.</text>
</comment>
<evidence type="ECO:0000259" key="1">
    <source>
        <dbReference type="Pfam" id="PF13333"/>
    </source>
</evidence>
<dbReference type="GO" id="GO:0015074">
    <property type="term" value="P:DNA integration"/>
    <property type="evidence" value="ECO:0007669"/>
    <property type="project" value="InterPro"/>
</dbReference>
<dbReference type="EMBL" id="JAJBPF010000062">
    <property type="protein sequence ID" value="MCB5645721.1"/>
    <property type="molecule type" value="Genomic_DNA"/>
</dbReference>
<protein>
    <submittedName>
        <fullName evidence="2">Integrase core domain-containing protein</fullName>
    </submittedName>
</protein>
<proteinExistence type="predicted"/>